<keyword evidence="2" id="KW-1185">Reference proteome</keyword>
<proteinExistence type="predicted"/>
<comment type="caution">
    <text evidence="1">The sequence shown here is derived from an EMBL/GenBank/DDBJ whole genome shotgun (WGS) entry which is preliminary data.</text>
</comment>
<evidence type="ECO:0000313" key="1">
    <source>
        <dbReference type="EMBL" id="KAG0322247.1"/>
    </source>
</evidence>
<sequence>MNLDPLFSSGSALQHRLNQLTMTIVTKQDGEPVSTYDDPWVRWTIIGELMRDVFPNLERPTFSRARSNYDYALEEVICRLNMRFPNLERLAVGGRSIAEQTLGQILRLSQRLKFQRQDASKLKSVEDAMLKTMHRLKHIIVRTPLDGFELYEGLGQDEATVKYGPTACGRSRQDPG</sequence>
<dbReference type="OrthoDB" id="10402289at2759"/>
<dbReference type="EMBL" id="JAAAIN010000036">
    <property type="protein sequence ID" value="KAG0322247.1"/>
    <property type="molecule type" value="Genomic_DNA"/>
</dbReference>
<dbReference type="AlphaFoldDB" id="A0A9P6UW33"/>
<accession>A0A9P6UW33</accession>
<reference evidence="1" key="1">
    <citation type="journal article" date="2020" name="Fungal Divers.">
        <title>Resolving the Mortierellaceae phylogeny through synthesis of multi-gene phylogenetics and phylogenomics.</title>
        <authorList>
            <person name="Vandepol N."/>
            <person name="Liber J."/>
            <person name="Desiro A."/>
            <person name="Na H."/>
            <person name="Kennedy M."/>
            <person name="Barry K."/>
            <person name="Grigoriev I.V."/>
            <person name="Miller A.N."/>
            <person name="O'Donnell K."/>
            <person name="Stajich J.E."/>
            <person name="Bonito G."/>
        </authorList>
    </citation>
    <scope>NUCLEOTIDE SEQUENCE</scope>
    <source>
        <strain evidence="1">NVP60</strain>
    </source>
</reference>
<dbReference type="Proteomes" id="UP000823405">
    <property type="component" value="Unassembled WGS sequence"/>
</dbReference>
<name>A0A9P6UW33_9FUNG</name>
<evidence type="ECO:0000313" key="2">
    <source>
        <dbReference type="Proteomes" id="UP000823405"/>
    </source>
</evidence>
<organism evidence="1 2">
    <name type="scientific">Linnemannia gamsii</name>
    <dbReference type="NCBI Taxonomy" id="64522"/>
    <lineage>
        <taxon>Eukaryota</taxon>
        <taxon>Fungi</taxon>
        <taxon>Fungi incertae sedis</taxon>
        <taxon>Mucoromycota</taxon>
        <taxon>Mortierellomycotina</taxon>
        <taxon>Mortierellomycetes</taxon>
        <taxon>Mortierellales</taxon>
        <taxon>Mortierellaceae</taxon>
        <taxon>Linnemannia</taxon>
    </lineage>
</organism>
<gene>
    <name evidence="1" type="ORF">BGZ97_007986</name>
</gene>
<protein>
    <submittedName>
        <fullName evidence="1">Uncharacterized protein</fullName>
    </submittedName>
</protein>